<reference evidence="2" key="1">
    <citation type="submission" date="2025-08" db="UniProtKB">
        <authorList>
            <consortium name="Ensembl"/>
        </authorList>
    </citation>
    <scope>IDENTIFICATION</scope>
</reference>
<dbReference type="GO" id="GO:0005814">
    <property type="term" value="C:centriole"/>
    <property type="evidence" value="ECO:0007669"/>
    <property type="project" value="InterPro"/>
</dbReference>
<evidence type="ECO:0000256" key="1">
    <source>
        <dbReference type="SAM" id="MobiDB-lite"/>
    </source>
</evidence>
<feature type="region of interest" description="Disordered" evidence="1">
    <location>
        <begin position="241"/>
        <end position="298"/>
    </location>
</feature>
<feature type="region of interest" description="Disordered" evidence="1">
    <location>
        <begin position="441"/>
        <end position="465"/>
    </location>
</feature>
<dbReference type="PANTHER" id="PTHR13594:SF2">
    <property type="entry name" value="SI:CH73-100L22.3"/>
    <property type="match status" value="1"/>
</dbReference>
<dbReference type="PANTHER" id="PTHR13594">
    <property type="entry name" value="CENTRIOLAR COILED-COIL PROTEIN OF 110 KDA"/>
    <property type="match status" value="1"/>
</dbReference>
<evidence type="ECO:0000313" key="2">
    <source>
        <dbReference type="Ensembl" id="ENSPKIP00000028654.1"/>
    </source>
</evidence>
<dbReference type="Proteomes" id="UP000261540">
    <property type="component" value="Unplaced"/>
</dbReference>
<feature type="compositionally biased region" description="Polar residues" evidence="1">
    <location>
        <begin position="269"/>
        <end position="282"/>
    </location>
</feature>
<keyword evidence="3" id="KW-1185">Reference proteome</keyword>
<dbReference type="GeneTree" id="ENSGT00390000004090"/>
<feature type="region of interest" description="Disordered" evidence="1">
    <location>
        <begin position="477"/>
        <end position="496"/>
    </location>
</feature>
<reference evidence="2" key="2">
    <citation type="submission" date="2025-09" db="UniProtKB">
        <authorList>
            <consortium name="Ensembl"/>
        </authorList>
    </citation>
    <scope>IDENTIFICATION</scope>
</reference>
<proteinExistence type="predicted"/>
<accession>A0A3B3SD20</accession>
<sequence length="708" mass="77947">MSLVPDTRCALVHGSDVHQTAETRCQTGQHSLSSGYITSDNTEAASHTAAAMEAVQLSKEGRQAGSRESFIPLDTDCLAEGTGTVKEFALASEVNLDTARSGPEDPGVCEVPYRMSLQNLLKQSQEYRQRQRLLRMAKNRSQETDEAQNLSDKENNEVPLVEKNELRKSKERRANHAKVRFSQFDPFSVSVAEQPPVQTLSETPEVQSSVGTNLESSEKVFDCGRVNVPKNMGVATLSAVSALSSESPEPDDLVGDNLTRSMARDDPASDQSKPLPTTSSSAEPCGLGEGPKIDGTVPNQVPTSKKFTTFPTPQLCLSPVHCGKGRGPIAHTTLSVSDNAGLSRHTKDGVNQAVQISQLEMNLSRLQALITDLESTLDEGSTCQTWANGSHLTGERAVPPRDLLGLTEHRQPKRQITSISQKMRVPEMFRDAVAVPRRSPVLADTSNRPLPDNSRFPSDRSYDVETPSNLWQWGEETGARTQNQGSPAGQGPGTRAKRRLLMCTAETKSPRTPPASHSAAWGGPRSSTPKVRTGTSARFLPKETQLLVEAPIKEQEREQLQISCRLSSPWRPLVAAAVKGYLARRLLRTEHVARLVRTVKDSRHFLLAFQPRTAETEEFDSEQDLELQKRVLLQLRSARYEIYDVFFSSSAAERMQIISWDRALVWERELRRRATQNGSRETAAGWCEGWLQTGLSAPQATVNLQPSG</sequence>
<feature type="compositionally biased region" description="Basic and acidic residues" evidence="1">
    <location>
        <begin position="151"/>
        <end position="174"/>
    </location>
</feature>
<dbReference type="GO" id="GO:1903723">
    <property type="term" value="P:negative regulation of centriole elongation"/>
    <property type="evidence" value="ECO:0007669"/>
    <property type="project" value="TreeGrafter"/>
</dbReference>
<dbReference type="GO" id="GO:0032465">
    <property type="term" value="P:regulation of cytokinesis"/>
    <property type="evidence" value="ECO:0007669"/>
    <property type="project" value="InterPro"/>
</dbReference>
<organism evidence="2 3">
    <name type="scientific">Paramormyrops kingsleyae</name>
    <dbReference type="NCBI Taxonomy" id="1676925"/>
    <lineage>
        <taxon>Eukaryota</taxon>
        <taxon>Metazoa</taxon>
        <taxon>Chordata</taxon>
        <taxon>Craniata</taxon>
        <taxon>Vertebrata</taxon>
        <taxon>Euteleostomi</taxon>
        <taxon>Actinopterygii</taxon>
        <taxon>Neopterygii</taxon>
        <taxon>Teleostei</taxon>
        <taxon>Osteoglossocephala</taxon>
        <taxon>Osteoglossomorpha</taxon>
        <taxon>Osteoglossiformes</taxon>
        <taxon>Mormyridae</taxon>
        <taxon>Paramormyrops</taxon>
    </lineage>
</organism>
<dbReference type="InterPro" id="IPR033207">
    <property type="entry name" value="CCP110"/>
</dbReference>
<dbReference type="STRING" id="1676925.ENSPKIP00000028654"/>
<dbReference type="GO" id="GO:0032053">
    <property type="term" value="P:ciliary basal body organization"/>
    <property type="evidence" value="ECO:0007669"/>
    <property type="project" value="TreeGrafter"/>
</dbReference>
<protein>
    <submittedName>
        <fullName evidence="2">Uncharacterized protein</fullName>
    </submittedName>
</protein>
<feature type="region of interest" description="Disordered" evidence="1">
    <location>
        <begin position="507"/>
        <end position="533"/>
    </location>
</feature>
<name>A0A3B3SD20_9TELE</name>
<dbReference type="AlphaFoldDB" id="A0A3B3SD20"/>
<feature type="region of interest" description="Disordered" evidence="1">
    <location>
        <begin position="138"/>
        <end position="174"/>
    </location>
</feature>
<dbReference type="GO" id="GO:0007099">
    <property type="term" value="P:centriole replication"/>
    <property type="evidence" value="ECO:0007669"/>
    <property type="project" value="InterPro"/>
</dbReference>
<evidence type="ECO:0000313" key="3">
    <source>
        <dbReference type="Proteomes" id="UP000261540"/>
    </source>
</evidence>
<dbReference type="Ensembl" id="ENSPKIT00000009436.1">
    <property type="protein sequence ID" value="ENSPKIP00000028654.1"/>
    <property type="gene ID" value="ENSPKIG00000010213.1"/>
</dbReference>